<dbReference type="PANTHER" id="PTHR43451">
    <property type="entry name" value="ACETYLTRANSFERASE (GNAT) FAMILY PROTEIN"/>
    <property type="match status" value="1"/>
</dbReference>
<proteinExistence type="predicted"/>
<sequence>MHIRRFRTGEERELFEVFHSAIHLVASRDYTPAQINAWAPGSLDQELWARKMRDIKPFVAEIGETIVGYADVQPSGYIDHFFVSGLHSSQGVGTLLMLSLHSEAISLGLTELTSDVSLTAQPFFEKFGFCIIERRAPELRGVVVPNALMRKVLS</sequence>
<name>A0A4Y4F0P5_9GAMM</name>
<dbReference type="GO" id="GO:0016747">
    <property type="term" value="F:acyltransferase activity, transferring groups other than amino-acyl groups"/>
    <property type="evidence" value="ECO:0007669"/>
    <property type="project" value="InterPro"/>
</dbReference>
<dbReference type="AlphaFoldDB" id="A0A4Y4F0P5"/>
<accession>A0A4Y4F0P5</accession>
<dbReference type="SUPFAM" id="SSF55729">
    <property type="entry name" value="Acyl-CoA N-acyltransferases (Nat)"/>
    <property type="match status" value="1"/>
</dbReference>
<dbReference type="PROSITE" id="PS51186">
    <property type="entry name" value="GNAT"/>
    <property type="match status" value="1"/>
</dbReference>
<dbReference type="InterPro" id="IPR000182">
    <property type="entry name" value="GNAT_dom"/>
</dbReference>
<dbReference type="InterPro" id="IPR016181">
    <property type="entry name" value="Acyl_CoA_acyltransferase"/>
</dbReference>
<evidence type="ECO:0000259" key="1">
    <source>
        <dbReference type="PROSITE" id="PS51186"/>
    </source>
</evidence>
<dbReference type="CDD" id="cd04301">
    <property type="entry name" value="NAT_SF"/>
    <property type="match status" value="1"/>
</dbReference>
<organism evidence="2 3">
    <name type="scientific">Halomonas halmophila</name>
    <dbReference type="NCBI Taxonomy" id="252"/>
    <lineage>
        <taxon>Bacteria</taxon>
        <taxon>Pseudomonadati</taxon>
        <taxon>Pseudomonadota</taxon>
        <taxon>Gammaproteobacteria</taxon>
        <taxon>Oceanospirillales</taxon>
        <taxon>Halomonadaceae</taxon>
        <taxon>Halomonas</taxon>
    </lineage>
</organism>
<dbReference type="InterPro" id="IPR052564">
    <property type="entry name" value="N-acetyltrans/Recomb-assoc"/>
</dbReference>
<evidence type="ECO:0000313" key="3">
    <source>
        <dbReference type="Proteomes" id="UP000319812"/>
    </source>
</evidence>
<dbReference type="Proteomes" id="UP000319812">
    <property type="component" value="Unassembled WGS sequence"/>
</dbReference>
<protein>
    <submittedName>
        <fullName evidence="2">Acetyltransferase</fullName>
    </submittedName>
</protein>
<keyword evidence="2" id="KW-0808">Transferase</keyword>
<feature type="domain" description="N-acetyltransferase" evidence="1">
    <location>
        <begin position="1"/>
        <end position="154"/>
    </location>
</feature>
<keyword evidence="3" id="KW-1185">Reference proteome</keyword>
<dbReference type="OrthoDB" id="5355033at2"/>
<dbReference type="EMBL" id="BJOC01000024">
    <property type="protein sequence ID" value="GED22956.1"/>
    <property type="molecule type" value="Genomic_DNA"/>
</dbReference>
<dbReference type="PANTHER" id="PTHR43451:SF1">
    <property type="entry name" value="ACETYLTRANSFERASE"/>
    <property type="match status" value="1"/>
</dbReference>
<evidence type="ECO:0000313" key="2">
    <source>
        <dbReference type="EMBL" id="GED22956.1"/>
    </source>
</evidence>
<dbReference type="Pfam" id="PF13673">
    <property type="entry name" value="Acetyltransf_10"/>
    <property type="match status" value="1"/>
</dbReference>
<comment type="caution">
    <text evidence="2">The sequence shown here is derived from an EMBL/GenBank/DDBJ whole genome shotgun (WGS) entry which is preliminary data.</text>
</comment>
<gene>
    <name evidence="2" type="ORF">HHA01_19330</name>
</gene>
<dbReference type="RefSeq" id="WP_141320189.1">
    <property type="nucleotide sequence ID" value="NZ_BJOC01000024.1"/>
</dbReference>
<reference evidence="2 3" key="1">
    <citation type="submission" date="2019-06" db="EMBL/GenBank/DDBJ databases">
        <title>Whole genome shotgun sequence of Halomonas halmophila NBRC 15537.</title>
        <authorList>
            <person name="Hosoyama A."/>
            <person name="Uohara A."/>
            <person name="Ohji S."/>
            <person name="Ichikawa N."/>
        </authorList>
    </citation>
    <scope>NUCLEOTIDE SEQUENCE [LARGE SCALE GENOMIC DNA]</scope>
    <source>
        <strain evidence="2 3">NBRC 15537</strain>
    </source>
</reference>
<dbReference type="Gene3D" id="3.40.630.30">
    <property type="match status" value="1"/>
</dbReference>